<dbReference type="PANTHER" id="PTHR30151">
    <property type="entry name" value="ALKANE SULFONATE ABC TRANSPORTER-RELATED, MEMBRANE SUBUNIT"/>
    <property type="match status" value="1"/>
</dbReference>
<dbReference type="InterPro" id="IPR000515">
    <property type="entry name" value="MetI-like"/>
</dbReference>
<dbReference type="Gene3D" id="1.10.3720.10">
    <property type="entry name" value="MetI-like"/>
    <property type="match status" value="1"/>
</dbReference>
<dbReference type="SUPFAM" id="SSF161098">
    <property type="entry name" value="MetI-like"/>
    <property type="match status" value="1"/>
</dbReference>
<dbReference type="CDD" id="cd06261">
    <property type="entry name" value="TM_PBP2"/>
    <property type="match status" value="1"/>
</dbReference>
<feature type="transmembrane region" description="Helical" evidence="7">
    <location>
        <begin position="252"/>
        <end position="273"/>
    </location>
</feature>
<comment type="subcellular location">
    <subcellularLocation>
        <location evidence="1 7">Cell membrane</location>
        <topology evidence="1 7">Multi-pass membrane protein</topology>
    </subcellularLocation>
</comment>
<proteinExistence type="inferred from homology"/>
<feature type="transmembrane region" description="Helical" evidence="7">
    <location>
        <begin position="129"/>
        <end position="150"/>
    </location>
</feature>
<feature type="transmembrane region" description="Helical" evidence="7">
    <location>
        <begin position="205"/>
        <end position="232"/>
    </location>
</feature>
<evidence type="ECO:0000256" key="5">
    <source>
        <dbReference type="ARBA" id="ARBA00022989"/>
    </source>
</evidence>
<dbReference type="InterPro" id="IPR035906">
    <property type="entry name" value="MetI-like_sf"/>
</dbReference>
<evidence type="ECO:0000259" key="9">
    <source>
        <dbReference type="PROSITE" id="PS50928"/>
    </source>
</evidence>
<feature type="transmembrane region" description="Helical" evidence="7">
    <location>
        <begin position="156"/>
        <end position="176"/>
    </location>
</feature>
<evidence type="ECO:0000256" key="7">
    <source>
        <dbReference type="RuleBase" id="RU363032"/>
    </source>
</evidence>
<dbReference type="GO" id="GO:0055085">
    <property type="term" value="P:transmembrane transport"/>
    <property type="evidence" value="ECO:0007669"/>
    <property type="project" value="InterPro"/>
</dbReference>
<accession>A0A7Z0WF02</accession>
<keyword evidence="6 7" id="KW-0472">Membrane</keyword>
<evidence type="ECO:0000313" key="10">
    <source>
        <dbReference type="EMBL" id="OLF05779.1"/>
    </source>
</evidence>
<keyword evidence="5 7" id="KW-1133">Transmembrane helix</keyword>
<reference evidence="10 11" key="1">
    <citation type="submission" date="2016-12" db="EMBL/GenBank/DDBJ databases">
        <title>The draft genome sequence of Actinophytocola xinjiangensis.</title>
        <authorList>
            <person name="Wang W."/>
            <person name="Yuan L."/>
        </authorList>
    </citation>
    <scope>NUCLEOTIDE SEQUENCE [LARGE SCALE GENOMIC DNA]</scope>
    <source>
        <strain evidence="10 11">CGMCC 4.4663</strain>
    </source>
</reference>
<comment type="similarity">
    <text evidence="7">Belongs to the binding-protein-dependent transport system permease family.</text>
</comment>
<evidence type="ECO:0000256" key="3">
    <source>
        <dbReference type="ARBA" id="ARBA00022475"/>
    </source>
</evidence>
<evidence type="ECO:0000256" key="2">
    <source>
        <dbReference type="ARBA" id="ARBA00022448"/>
    </source>
</evidence>
<dbReference type="Proteomes" id="UP000185696">
    <property type="component" value="Unassembled WGS sequence"/>
</dbReference>
<dbReference type="EMBL" id="MSIF01000026">
    <property type="protein sequence ID" value="OLF05779.1"/>
    <property type="molecule type" value="Genomic_DNA"/>
</dbReference>
<sequence length="289" mass="31307">MSDRTTGTGDDGRRRWRVQPGQQERNPRAFARRRRLERRLLGVLVPVVLLVAWELCANAGLIDTRFFPAPSQIGSTAVDMIGNGILLTDLTVTVRVLLIGLVSGFVVGTVAGLLLGLSRIARAALEPLLSALYTIPKLAVLPLLLLIFGVGELPKVILVGLGVFFIAWISVLEAILDLPGAYGEAATAFDVRGWRRMRHVTLPAVLPQVLVGLRISVGNAVLIVVGVEFVSGDEGIGYRIWNSWSIFAADRMYVGIVVVALLGYLLSLLVQLLSRVCVPWAPSTAARRD</sequence>
<keyword evidence="4 7" id="KW-0812">Transmembrane</keyword>
<feature type="region of interest" description="Disordered" evidence="8">
    <location>
        <begin position="1"/>
        <end position="28"/>
    </location>
</feature>
<keyword evidence="2 7" id="KW-0813">Transport</keyword>
<dbReference type="AlphaFoldDB" id="A0A7Z0WF02"/>
<feature type="domain" description="ABC transmembrane type-1" evidence="9">
    <location>
        <begin position="90"/>
        <end position="274"/>
    </location>
</feature>
<dbReference type="PROSITE" id="PS50928">
    <property type="entry name" value="ABC_TM1"/>
    <property type="match status" value="1"/>
</dbReference>
<gene>
    <name evidence="10" type="ORF">BLA60_34825</name>
</gene>
<keyword evidence="3" id="KW-1003">Cell membrane</keyword>
<dbReference type="Pfam" id="PF00528">
    <property type="entry name" value="BPD_transp_1"/>
    <property type="match status" value="1"/>
</dbReference>
<evidence type="ECO:0000313" key="11">
    <source>
        <dbReference type="Proteomes" id="UP000185696"/>
    </source>
</evidence>
<protein>
    <recommendedName>
        <fullName evidence="9">ABC transmembrane type-1 domain-containing protein</fullName>
    </recommendedName>
</protein>
<feature type="transmembrane region" description="Helical" evidence="7">
    <location>
        <begin position="96"/>
        <end position="117"/>
    </location>
</feature>
<comment type="caution">
    <text evidence="10">The sequence shown here is derived from an EMBL/GenBank/DDBJ whole genome shotgun (WGS) entry which is preliminary data.</text>
</comment>
<dbReference type="GO" id="GO:0005886">
    <property type="term" value="C:plasma membrane"/>
    <property type="evidence" value="ECO:0007669"/>
    <property type="project" value="UniProtKB-SubCell"/>
</dbReference>
<dbReference type="PANTHER" id="PTHR30151:SF38">
    <property type="entry name" value="ALIPHATIC SULFONATES TRANSPORT PERMEASE PROTEIN SSUC-RELATED"/>
    <property type="match status" value="1"/>
</dbReference>
<evidence type="ECO:0000256" key="4">
    <source>
        <dbReference type="ARBA" id="ARBA00022692"/>
    </source>
</evidence>
<organism evidence="10 11">
    <name type="scientific">Actinophytocola xinjiangensis</name>
    <dbReference type="NCBI Taxonomy" id="485602"/>
    <lineage>
        <taxon>Bacteria</taxon>
        <taxon>Bacillati</taxon>
        <taxon>Actinomycetota</taxon>
        <taxon>Actinomycetes</taxon>
        <taxon>Pseudonocardiales</taxon>
        <taxon>Pseudonocardiaceae</taxon>
    </lineage>
</organism>
<evidence type="ECO:0000256" key="6">
    <source>
        <dbReference type="ARBA" id="ARBA00023136"/>
    </source>
</evidence>
<feature type="transmembrane region" description="Helical" evidence="7">
    <location>
        <begin position="40"/>
        <end position="62"/>
    </location>
</feature>
<keyword evidence="11" id="KW-1185">Reference proteome</keyword>
<name>A0A7Z0WF02_9PSEU</name>
<evidence type="ECO:0000256" key="8">
    <source>
        <dbReference type="SAM" id="MobiDB-lite"/>
    </source>
</evidence>
<evidence type="ECO:0000256" key="1">
    <source>
        <dbReference type="ARBA" id="ARBA00004651"/>
    </source>
</evidence>